<comment type="caution">
    <text evidence="2">The sequence shown here is derived from an EMBL/GenBank/DDBJ whole genome shotgun (WGS) entry which is preliminary data.</text>
</comment>
<dbReference type="AlphaFoldDB" id="A0A0F9JQ83"/>
<sequence>MPGQEEAKLSLRQTRGEHYPPPGDTPTKVVDYVGRLLKDGDGDAFERYKRAAYNLQFVDGRQWIDWNLKDRIWRDAPAPEGRVRAVNNYILPILRARIQRLMSAEMSWHATPDSNAHEARDKATVATNVVDARWNGAEMDGKLRAAAWLSTPDSNAHEARDKATVATNLVDARWNGSEMDGKLRASMWLSFSCGVAYLKPFWNPDLGGLVAATVILPHPFQIDPQTGQGVATEYTVDSDGQPLVDPETGDPLSEADAAFRYRQGDIDTAVRSIFNIRLNPDAFGLLPAQGFRWLIDSEAVPISVIKEKYGDVAKNVQTVEG</sequence>
<gene>
    <name evidence="2" type="ORF">LCGC14_1424750</name>
</gene>
<evidence type="ECO:0000313" key="2">
    <source>
        <dbReference type="EMBL" id="KKM72024.1"/>
    </source>
</evidence>
<evidence type="ECO:0000256" key="1">
    <source>
        <dbReference type="SAM" id="MobiDB-lite"/>
    </source>
</evidence>
<accession>A0A0F9JQ83</accession>
<name>A0A0F9JQ83_9ZZZZ</name>
<organism evidence="2">
    <name type="scientific">marine sediment metagenome</name>
    <dbReference type="NCBI Taxonomy" id="412755"/>
    <lineage>
        <taxon>unclassified sequences</taxon>
        <taxon>metagenomes</taxon>
        <taxon>ecological metagenomes</taxon>
    </lineage>
</organism>
<reference evidence="2" key="1">
    <citation type="journal article" date="2015" name="Nature">
        <title>Complex archaea that bridge the gap between prokaryotes and eukaryotes.</title>
        <authorList>
            <person name="Spang A."/>
            <person name="Saw J.H."/>
            <person name="Jorgensen S.L."/>
            <person name="Zaremba-Niedzwiedzka K."/>
            <person name="Martijn J."/>
            <person name="Lind A.E."/>
            <person name="van Eijk R."/>
            <person name="Schleper C."/>
            <person name="Guy L."/>
            <person name="Ettema T.J."/>
        </authorList>
    </citation>
    <scope>NUCLEOTIDE SEQUENCE</scope>
</reference>
<feature type="region of interest" description="Disordered" evidence="1">
    <location>
        <begin position="1"/>
        <end position="25"/>
    </location>
</feature>
<dbReference type="EMBL" id="LAZR01009538">
    <property type="protein sequence ID" value="KKM72024.1"/>
    <property type="molecule type" value="Genomic_DNA"/>
</dbReference>
<proteinExistence type="predicted"/>
<protein>
    <submittedName>
        <fullName evidence="2">Uncharacterized protein</fullName>
    </submittedName>
</protein>
<feature type="non-terminal residue" evidence="2">
    <location>
        <position position="321"/>
    </location>
</feature>
<feature type="compositionally biased region" description="Basic and acidic residues" evidence="1">
    <location>
        <begin position="1"/>
        <end position="18"/>
    </location>
</feature>